<dbReference type="AlphaFoldDB" id="A0A5P6NCR3"/>
<accession>A0A5P6NCR3</accession>
<proteinExistence type="predicted"/>
<name>A0A5P6NCR3_9SPHN</name>
<sequence length="118" mass="12811">MTPKSLISLACGTALLAFSQPVLAKDPSPKKLLEMSAGCAYVVSIAEGSEVNLNYGSADWLGLVRIIEQRTGLDGEKAIQTAKAKYNKRARVMGADEARNHMLKRARDCDREMAVIQS</sequence>
<evidence type="ECO:0000313" key="3">
    <source>
        <dbReference type="Proteomes" id="UP000325385"/>
    </source>
</evidence>
<dbReference type="GeneID" id="69697840"/>
<organism evidence="2 3">
    <name type="scientific">Qipengyuania flava</name>
    <dbReference type="NCBI Taxonomy" id="192812"/>
    <lineage>
        <taxon>Bacteria</taxon>
        <taxon>Pseudomonadati</taxon>
        <taxon>Pseudomonadota</taxon>
        <taxon>Alphaproteobacteria</taxon>
        <taxon>Sphingomonadales</taxon>
        <taxon>Erythrobacteraceae</taxon>
        <taxon>Qipengyuania</taxon>
    </lineage>
</organism>
<keyword evidence="1" id="KW-0732">Signal</keyword>
<reference evidence="3" key="1">
    <citation type="submission" date="2018-09" db="EMBL/GenBank/DDBJ databases">
        <title>Nocardia yunnanensis sp. nov., an actinomycete isolated from a soil sample.</title>
        <authorList>
            <person name="Zhang J."/>
        </authorList>
    </citation>
    <scope>NUCLEOTIDE SEQUENCE [LARGE SCALE GENOMIC DNA]</scope>
    <source>
        <strain evidence="3">21-3</strain>
    </source>
</reference>
<evidence type="ECO:0000313" key="2">
    <source>
        <dbReference type="EMBL" id="QFI63735.1"/>
    </source>
</evidence>
<gene>
    <name evidence="2" type="ORF">D0Y83_11030</name>
</gene>
<feature type="signal peptide" evidence="1">
    <location>
        <begin position="1"/>
        <end position="24"/>
    </location>
</feature>
<evidence type="ECO:0000256" key="1">
    <source>
        <dbReference type="SAM" id="SignalP"/>
    </source>
</evidence>
<feature type="chain" id="PRO_5024987671" evidence="1">
    <location>
        <begin position="25"/>
        <end position="118"/>
    </location>
</feature>
<dbReference type="Proteomes" id="UP000325385">
    <property type="component" value="Chromosome"/>
</dbReference>
<dbReference type="RefSeq" id="WP_067502695.1">
    <property type="nucleotide sequence ID" value="NZ_CP032228.1"/>
</dbReference>
<protein>
    <submittedName>
        <fullName evidence="2">Uncharacterized protein</fullName>
    </submittedName>
</protein>
<dbReference type="EMBL" id="CP032228">
    <property type="protein sequence ID" value="QFI63735.1"/>
    <property type="molecule type" value="Genomic_DNA"/>
</dbReference>